<feature type="region of interest" description="Disordered" evidence="1">
    <location>
        <begin position="363"/>
        <end position="386"/>
    </location>
</feature>
<comment type="caution">
    <text evidence="3">The sequence shown here is derived from an EMBL/GenBank/DDBJ whole genome shotgun (WGS) entry which is preliminary data.</text>
</comment>
<gene>
    <name evidence="3" type="ORF">CROQUDRAFT_88358</name>
</gene>
<reference evidence="3" key="1">
    <citation type="submission" date="2013-11" db="EMBL/GenBank/DDBJ databases">
        <title>Genome sequence of the fusiform rust pathogen reveals effectors for host alternation and coevolution with pine.</title>
        <authorList>
            <consortium name="DOE Joint Genome Institute"/>
            <person name="Smith K."/>
            <person name="Pendleton A."/>
            <person name="Kubisiak T."/>
            <person name="Anderson C."/>
            <person name="Salamov A."/>
            <person name="Aerts A."/>
            <person name="Riley R."/>
            <person name="Clum A."/>
            <person name="Lindquist E."/>
            <person name="Ence D."/>
            <person name="Campbell M."/>
            <person name="Kronenberg Z."/>
            <person name="Feau N."/>
            <person name="Dhillon B."/>
            <person name="Hamelin R."/>
            <person name="Burleigh J."/>
            <person name="Smith J."/>
            <person name="Yandell M."/>
            <person name="Nelson C."/>
            <person name="Grigoriev I."/>
            <person name="Davis J."/>
        </authorList>
    </citation>
    <scope>NUCLEOTIDE SEQUENCE</scope>
    <source>
        <strain evidence="3">G11</strain>
    </source>
</reference>
<feature type="chain" id="PRO_5040269876" evidence="2">
    <location>
        <begin position="26"/>
        <end position="801"/>
    </location>
</feature>
<evidence type="ECO:0000256" key="2">
    <source>
        <dbReference type="SAM" id="SignalP"/>
    </source>
</evidence>
<evidence type="ECO:0000256" key="1">
    <source>
        <dbReference type="SAM" id="MobiDB-lite"/>
    </source>
</evidence>
<keyword evidence="4" id="KW-1185">Reference proteome</keyword>
<evidence type="ECO:0000313" key="3">
    <source>
        <dbReference type="EMBL" id="KAG0150083.1"/>
    </source>
</evidence>
<proteinExistence type="predicted"/>
<dbReference type="AlphaFoldDB" id="A0A9P6TGS7"/>
<protein>
    <submittedName>
        <fullName evidence="3">Uncharacterized protein</fullName>
    </submittedName>
</protein>
<keyword evidence="2" id="KW-0732">Signal</keyword>
<feature type="signal peptide" evidence="2">
    <location>
        <begin position="1"/>
        <end position="25"/>
    </location>
</feature>
<evidence type="ECO:0000313" key="4">
    <source>
        <dbReference type="Proteomes" id="UP000886653"/>
    </source>
</evidence>
<dbReference type="Proteomes" id="UP000886653">
    <property type="component" value="Unassembled WGS sequence"/>
</dbReference>
<accession>A0A9P6TGS7</accession>
<organism evidence="3 4">
    <name type="scientific">Cronartium quercuum f. sp. fusiforme G11</name>
    <dbReference type="NCBI Taxonomy" id="708437"/>
    <lineage>
        <taxon>Eukaryota</taxon>
        <taxon>Fungi</taxon>
        <taxon>Dikarya</taxon>
        <taxon>Basidiomycota</taxon>
        <taxon>Pucciniomycotina</taxon>
        <taxon>Pucciniomycetes</taxon>
        <taxon>Pucciniales</taxon>
        <taxon>Coleosporiaceae</taxon>
        <taxon>Cronartium</taxon>
    </lineage>
</organism>
<name>A0A9P6TGS7_9BASI</name>
<dbReference type="EMBL" id="MU167222">
    <property type="protein sequence ID" value="KAG0150083.1"/>
    <property type="molecule type" value="Genomic_DNA"/>
</dbReference>
<sequence>MRLLHIIEPHALLLVYYTLVHQAVSERGEQLITDHKVISGIEHTCSSPNEAQTHVLFNLESDVSPVSITRQKQDKNDPIFDQHANGLSKKSKEVKSLYNESRNDLDQNLKKTWWQRICHILYFPYKLAKTILDSAWRKFTWFKPRDEITIKDDKGVITDIQEAEEQVGKRILKSSKILRLKNGRPLLLSSKKIPPSRPVVELDLAKYRAEEIENQKKIFQGTTSSNRPSDKVIPVAWEQGVQNVKTSSGHKPMPIATNALPINLKFTKVQRPSSPTSVLDQNSHSYTAPETNTLWNNRPEYVGSALGIDELFGSFASRSPSPSRTQGSLNDQVGNSEILFSPEPHVSRKVHIPVFQRAPPKIHQPKPEIFNARPTPSGSLLVSGPRSETLEGTVDSLRVEPRMIPHEIDKPTYSSRNKFNSLKVYKAKAATWIKDCVHLLRFPSFKRLAKERLHKINSTKFVKGLQEFIKPKGKKVTLEKISSKGITSMDILPVEKNWKLVMSMMKIVYMNIAVSSQISKKMKEVRTVGGFGDLEFPIYILASRFVRKNVKVIEDGRFDRAHEGINHNSNSDSLEVLQGLHPHPSIEKFVKNYRDTTLRMIGEKTAIGSTISIDSHFGKSRLTSTRVRAYNNRGRNELSKPAFDTSVVRPRIIKKMEEKGLEQNLYIPERYKELHYTQDLIKHHHLETEIINQDYLRLPSDENKGLINVQVLTPHNIIKEIFKDYSNKIDLIEVHKIKKDQRNLLPKNKIIIHELTPQQKNIRETDELDHVINSASEKKNSDQENFLRSDLEQNPITVDDL</sequence>